<accession>A0AB34JL54</accession>
<dbReference type="Proteomes" id="UP001515480">
    <property type="component" value="Unassembled WGS sequence"/>
</dbReference>
<proteinExistence type="predicted"/>
<evidence type="ECO:0008006" key="4">
    <source>
        <dbReference type="Google" id="ProtNLM"/>
    </source>
</evidence>
<dbReference type="Gene3D" id="3.90.550.20">
    <property type="match status" value="1"/>
</dbReference>
<dbReference type="PANTHER" id="PTHR32385">
    <property type="entry name" value="MANNOSYL PHOSPHORYLINOSITOL CERAMIDE SYNTHASE"/>
    <property type="match status" value="1"/>
</dbReference>
<dbReference type="InterPro" id="IPR029044">
    <property type="entry name" value="Nucleotide-diphossugar_trans"/>
</dbReference>
<reference evidence="2 3" key="1">
    <citation type="journal article" date="2024" name="Science">
        <title>Giant polyketide synthase enzymes in the biosynthesis of giant marine polyether toxins.</title>
        <authorList>
            <person name="Fallon T.R."/>
            <person name="Shende V.V."/>
            <person name="Wierzbicki I.H."/>
            <person name="Pendleton A.L."/>
            <person name="Watervoot N.F."/>
            <person name="Auber R.P."/>
            <person name="Gonzalez D.J."/>
            <person name="Wisecaver J.H."/>
            <person name="Moore B.S."/>
        </authorList>
    </citation>
    <scope>NUCLEOTIDE SEQUENCE [LARGE SCALE GENOMIC DNA]</scope>
    <source>
        <strain evidence="2 3">12B1</strain>
    </source>
</reference>
<dbReference type="Pfam" id="PF04488">
    <property type="entry name" value="Gly_transf_sug"/>
    <property type="match status" value="1"/>
</dbReference>
<sequence length="290" mass="32934">MAARFPTVVHQTWRTHEVPRGLKAHITSWQRLMPDWEYVLHTDSDNDALVAAEYPWLLSTYRGMSAIQRADLARYMYMHKYGGVYADLDVQLLQPLGSLLVRTNSSVLLGQEPLEHALLLERKPRQVCNAVLVSFPGHPFWLDVLHTGARGARFGDPVGSTGPRMLERVVARWERSQPRQIAVLPPAVFYPTFDTMQIGTLRQRCRDERVHIALLGTEAMRALARAVCTRLQAHHFAPWIPSDGSAFTEHTWSHTWINGASKVNVWDSVHINRRGRAKRRGLGIKGKPLS</sequence>
<dbReference type="EMBL" id="JBGBPQ010000006">
    <property type="protein sequence ID" value="KAL1522275.1"/>
    <property type="molecule type" value="Genomic_DNA"/>
</dbReference>
<dbReference type="PANTHER" id="PTHR32385:SF23">
    <property type="entry name" value="NUCLEOTIDE-DIPHOSPHO-SUGAR TRANSFERASE"/>
    <property type="match status" value="1"/>
</dbReference>
<evidence type="ECO:0000313" key="3">
    <source>
        <dbReference type="Proteomes" id="UP001515480"/>
    </source>
</evidence>
<keyword evidence="3" id="KW-1185">Reference proteome</keyword>
<dbReference type="GO" id="GO:0016020">
    <property type="term" value="C:membrane"/>
    <property type="evidence" value="ECO:0007669"/>
    <property type="project" value="GOC"/>
</dbReference>
<evidence type="ECO:0000256" key="1">
    <source>
        <dbReference type="ARBA" id="ARBA00022679"/>
    </source>
</evidence>
<gene>
    <name evidence="2" type="ORF">AB1Y20_017269</name>
</gene>
<comment type="caution">
    <text evidence="2">The sequence shown here is derived from an EMBL/GenBank/DDBJ whole genome shotgun (WGS) entry which is preliminary data.</text>
</comment>
<dbReference type="InterPro" id="IPR007577">
    <property type="entry name" value="GlycoTrfase_DXD_sugar-bd_CS"/>
</dbReference>
<keyword evidence="1" id="KW-0808">Transferase</keyword>
<dbReference type="GO" id="GO:0000030">
    <property type="term" value="F:mannosyltransferase activity"/>
    <property type="evidence" value="ECO:0007669"/>
    <property type="project" value="TreeGrafter"/>
</dbReference>
<evidence type="ECO:0000313" key="2">
    <source>
        <dbReference type="EMBL" id="KAL1522275.1"/>
    </source>
</evidence>
<name>A0AB34JL54_PRYPA</name>
<dbReference type="SUPFAM" id="SSF53448">
    <property type="entry name" value="Nucleotide-diphospho-sugar transferases"/>
    <property type="match status" value="1"/>
</dbReference>
<dbReference type="GO" id="GO:0051999">
    <property type="term" value="P:mannosyl-inositol phosphorylceramide biosynthetic process"/>
    <property type="evidence" value="ECO:0007669"/>
    <property type="project" value="TreeGrafter"/>
</dbReference>
<dbReference type="InterPro" id="IPR051706">
    <property type="entry name" value="Glycosyltransferase_domain"/>
</dbReference>
<dbReference type="AlphaFoldDB" id="A0AB34JL54"/>
<organism evidence="2 3">
    <name type="scientific">Prymnesium parvum</name>
    <name type="common">Toxic golden alga</name>
    <dbReference type="NCBI Taxonomy" id="97485"/>
    <lineage>
        <taxon>Eukaryota</taxon>
        <taxon>Haptista</taxon>
        <taxon>Haptophyta</taxon>
        <taxon>Prymnesiophyceae</taxon>
        <taxon>Prymnesiales</taxon>
        <taxon>Prymnesiaceae</taxon>
        <taxon>Prymnesium</taxon>
    </lineage>
</organism>
<protein>
    <recommendedName>
        <fullName evidence="4">Alpha-1,4-N-acetylglucosaminyltransferase</fullName>
    </recommendedName>
</protein>